<feature type="transmembrane region" description="Helical" evidence="1">
    <location>
        <begin position="9"/>
        <end position="27"/>
    </location>
</feature>
<sequence length="69" mass="7992">MKKVKTEKWLIGVYVLEVIACICIYFATDIKLILVLGFIAFMGIGFQILRYRNAKKKLINKQKTLCLHS</sequence>
<accession>A0ABR6SS75</accession>
<keyword evidence="1" id="KW-0472">Membrane</keyword>
<feature type="transmembrane region" description="Helical" evidence="1">
    <location>
        <begin position="33"/>
        <end position="51"/>
    </location>
</feature>
<name>A0ABR6SS75_9LIST</name>
<evidence type="ECO:0000313" key="2">
    <source>
        <dbReference type="EMBL" id="MBC1508533.1"/>
    </source>
</evidence>
<keyword evidence="3" id="KW-1185">Reference proteome</keyword>
<comment type="caution">
    <text evidence="2">The sequence shown here is derived from an EMBL/GenBank/DDBJ whole genome shotgun (WGS) entry which is preliminary data.</text>
</comment>
<gene>
    <name evidence="2" type="ORF">HCJ59_01205</name>
</gene>
<dbReference type="EMBL" id="JAASUB010000001">
    <property type="protein sequence ID" value="MBC1508533.1"/>
    <property type="molecule type" value="Genomic_DNA"/>
</dbReference>
<keyword evidence="1" id="KW-1133">Transmembrane helix</keyword>
<reference evidence="2 3" key="1">
    <citation type="submission" date="2020-03" db="EMBL/GenBank/DDBJ databases">
        <title>Soil Listeria distribution.</title>
        <authorList>
            <person name="Liao J."/>
            <person name="Wiedmann M."/>
        </authorList>
    </citation>
    <scope>NUCLEOTIDE SEQUENCE [LARGE SCALE GENOMIC DNA]</scope>
    <source>
        <strain evidence="2 3">FSL L7-1515</strain>
    </source>
</reference>
<dbReference type="Proteomes" id="UP000587800">
    <property type="component" value="Unassembled WGS sequence"/>
</dbReference>
<organism evidence="2 3">
    <name type="scientific">Listeria immobilis</name>
    <dbReference type="NCBI Taxonomy" id="2713502"/>
    <lineage>
        <taxon>Bacteria</taxon>
        <taxon>Bacillati</taxon>
        <taxon>Bacillota</taxon>
        <taxon>Bacilli</taxon>
        <taxon>Bacillales</taxon>
        <taxon>Listeriaceae</taxon>
        <taxon>Listeria</taxon>
    </lineage>
</organism>
<protein>
    <submittedName>
        <fullName evidence="2">Uncharacterized protein</fullName>
    </submittedName>
</protein>
<keyword evidence="1" id="KW-0812">Transmembrane</keyword>
<evidence type="ECO:0000313" key="3">
    <source>
        <dbReference type="Proteomes" id="UP000587800"/>
    </source>
</evidence>
<proteinExistence type="predicted"/>
<dbReference type="RefSeq" id="WP_185347109.1">
    <property type="nucleotide sequence ID" value="NZ_JAASTU010000002.1"/>
</dbReference>
<evidence type="ECO:0000256" key="1">
    <source>
        <dbReference type="SAM" id="Phobius"/>
    </source>
</evidence>